<dbReference type="Proteomes" id="UP000594059">
    <property type="component" value="Chromosome"/>
</dbReference>
<evidence type="ECO:0000256" key="2">
    <source>
        <dbReference type="SAM" id="Phobius"/>
    </source>
</evidence>
<keyword evidence="4" id="KW-0378">Hydrolase</keyword>
<proteinExistence type="predicted"/>
<name>A0A7S6ZRG2_9GAMM</name>
<evidence type="ECO:0000256" key="1">
    <source>
        <dbReference type="SAM" id="MobiDB-lite"/>
    </source>
</evidence>
<feature type="domain" description="Restriction endonuclease type IV Mrr" evidence="3">
    <location>
        <begin position="43"/>
        <end position="150"/>
    </location>
</feature>
<keyword evidence="2" id="KW-0812">Transmembrane</keyword>
<evidence type="ECO:0000313" key="4">
    <source>
        <dbReference type="EMBL" id="QOW18677.1"/>
    </source>
</evidence>
<dbReference type="AlphaFoldDB" id="A0A7S6ZRG2"/>
<dbReference type="GO" id="GO:0003677">
    <property type="term" value="F:DNA binding"/>
    <property type="evidence" value="ECO:0007669"/>
    <property type="project" value="InterPro"/>
</dbReference>
<feature type="transmembrane region" description="Helical" evidence="2">
    <location>
        <begin position="6"/>
        <end position="27"/>
    </location>
</feature>
<dbReference type="GO" id="GO:0009307">
    <property type="term" value="P:DNA restriction-modification system"/>
    <property type="evidence" value="ECO:0007669"/>
    <property type="project" value="InterPro"/>
</dbReference>
<keyword evidence="5" id="KW-1185">Reference proteome</keyword>
<gene>
    <name evidence="4" type="ORF">INQ41_08140</name>
</gene>
<dbReference type="KEGG" id="lcic:INQ41_08140"/>
<dbReference type="InterPro" id="IPR007560">
    <property type="entry name" value="Restrct_endonuc_IV_Mrr"/>
</dbReference>
<feature type="compositionally biased region" description="Low complexity" evidence="1">
    <location>
        <begin position="220"/>
        <end position="234"/>
    </location>
</feature>
<dbReference type="RefSeq" id="WP_193983499.1">
    <property type="nucleotide sequence ID" value="NZ_CP063656.1"/>
</dbReference>
<keyword evidence="2" id="KW-0472">Membrane</keyword>
<organism evidence="4 5">
    <name type="scientific">Novilysobacter ciconiae</name>
    <dbReference type="NCBI Taxonomy" id="2781022"/>
    <lineage>
        <taxon>Bacteria</taxon>
        <taxon>Pseudomonadati</taxon>
        <taxon>Pseudomonadota</taxon>
        <taxon>Gammaproteobacteria</taxon>
        <taxon>Lysobacterales</taxon>
        <taxon>Lysobacteraceae</taxon>
        <taxon>Novilysobacter</taxon>
    </lineage>
</organism>
<dbReference type="GO" id="GO:0004519">
    <property type="term" value="F:endonuclease activity"/>
    <property type="evidence" value="ECO:0007669"/>
    <property type="project" value="UniProtKB-KW"/>
</dbReference>
<reference evidence="4 5" key="1">
    <citation type="submission" date="2020-10" db="EMBL/GenBank/DDBJ databases">
        <title>complete genome sequencing of Lysobacter sp. H21R20.</title>
        <authorList>
            <person name="Bae J.-W."/>
            <person name="Lee S.-Y."/>
        </authorList>
    </citation>
    <scope>NUCLEOTIDE SEQUENCE [LARGE SCALE GENOMIC DNA]</scope>
    <source>
        <strain evidence="4 5">H21R20</strain>
    </source>
</reference>
<keyword evidence="4" id="KW-0540">Nuclease</keyword>
<keyword evidence="2" id="KW-1133">Transmembrane helix</keyword>
<accession>A0A7S6ZRG2</accession>
<dbReference type="Pfam" id="PF04471">
    <property type="entry name" value="Mrr_cat"/>
    <property type="match status" value="1"/>
</dbReference>
<evidence type="ECO:0000313" key="5">
    <source>
        <dbReference type="Proteomes" id="UP000594059"/>
    </source>
</evidence>
<dbReference type="EMBL" id="CP063656">
    <property type="protein sequence ID" value="QOW18677.1"/>
    <property type="molecule type" value="Genomic_DNA"/>
</dbReference>
<feature type="transmembrane region" description="Helical" evidence="2">
    <location>
        <begin position="177"/>
        <end position="194"/>
    </location>
</feature>
<evidence type="ECO:0000259" key="3">
    <source>
        <dbReference type="Pfam" id="PF04471"/>
    </source>
</evidence>
<feature type="region of interest" description="Disordered" evidence="1">
    <location>
        <begin position="210"/>
        <end position="236"/>
    </location>
</feature>
<keyword evidence="4" id="KW-0255">Endonuclease</keyword>
<protein>
    <submittedName>
        <fullName evidence="4">Restriction endonuclease</fullName>
    </submittedName>
</protein>
<sequence length="316" mass="33654">MLTASPMTTALLIALILGTAGSAWLWLVHNRATVIALGLKALAAMRWRESSRFVIEALESQGFSASRLAPDADRGQNADLLLNRGEQTWLLSFKQGVDYRVEPGIVSQLAAAVRDSNASGGIVATLGTINPEVRKHPQGIELIDGATLWPLISPLLPPSLHEDIVARSRRRTVRATGVAWILALLVGFLASLLIPEAVVDPARDSAAATTEVLAPRDSESSSAAPAPAEVPAIAGTEDEQRRDIAAAVARLPGIARASWATRSTLVALLDAGASDRQIDGICKVLSPYGDLRYSRVQLQPPPGSESPVRFLQCTWN</sequence>